<dbReference type="RefSeq" id="XP_022084348.1">
    <property type="nucleotide sequence ID" value="XM_022228656.1"/>
</dbReference>
<evidence type="ECO:0000256" key="7">
    <source>
        <dbReference type="ARBA" id="ARBA00023054"/>
    </source>
</evidence>
<dbReference type="OrthoDB" id="9909311at2759"/>
<evidence type="ECO:0000313" key="10">
    <source>
        <dbReference type="Proteomes" id="UP000694845"/>
    </source>
</evidence>
<dbReference type="GO" id="GO:0005794">
    <property type="term" value="C:Golgi apparatus"/>
    <property type="evidence" value="ECO:0007669"/>
    <property type="project" value="UniProtKB-SubCell"/>
</dbReference>
<dbReference type="GO" id="GO:1905515">
    <property type="term" value="P:non-motile cilium assembly"/>
    <property type="evidence" value="ECO:0007669"/>
    <property type="project" value="TreeGrafter"/>
</dbReference>
<comment type="subcellular location">
    <subcellularLocation>
        <location evidence="1">Cytoplasm</location>
    </subcellularLocation>
    <subcellularLocation>
        <location evidence="2">Golgi apparatus</location>
    </subcellularLocation>
</comment>
<dbReference type="GeneID" id="110975832"/>
<evidence type="ECO:0000313" key="11">
    <source>
        <dbReference type="RefSeq" id="XP_022084347.1"/>
    </source>
</evidence>
<feature type="compositionally biased region" description="Basic and acidic residues" evidence="9">
    <location>
        <begin position="128"/>
        <end position="150"/>
    </location>
</feature>
<name>A0A8B7XWD6_ACAPL</name>
<dbReference type="PANTHER" id="PTHR21470">
    <property type="entry name" value="RAB6-INTERACTING PROTEIN GORAB"/>
    <property type="match status" value="1"/>
</dbReference>
<keyword evidence="5" id="KW-0963">Cytoplasm</keyword>
<dbReference type="RefSeq" id="XP_022084350.1">
    <property type="nucleotide sequence ID" value="XM_022228658.1"/>
</dbReference>
<evidence type="ECO:0000256" key="3">
    <source>
        <dbReference type="ARBA" id="ARBA00005599"/>
    </source>
</evidence>
<evidence type="ECO:0000256" key="5">
    <source>
        <dbReference type="ARBA" id="ARBA00022490"/>
    </source>
</evidence>
<evidence type="ECO:0000313" key="12">
    <source>
        <dbReference type="RefSeq" id="XP_022084348.1"/>
    </source>
</evidence>
<gene>
    <name evidence="11 12 13" type="primary">LOC110975832</name>
</gene>
<comment type="similarity">
    <text evidence="3">Belongs to the GORAB family.</text>
</comment>
<evidence type="ECO:0000256" key="6">
    <source>
        <dbReference type="ARBA" id="ARBA00023034"/>
    </source>
</evidence>
<organism evidence="10 13">
    <name type="scientific">Acanthaster planci</name>
    <name type="common">Crown-of-thorns starfish</name>
    <dbReference type="NCBI Taxonomy" id="133434"/>
    <lineage>
        <taxon>Eukaryota</taxon>
        <taxon>Metazoa</taxon>
        <taxon>Echinodermata</taxon>
        <taxon>Eleutherozoa</taxon>
        <taxon>Asterozoa</taxon>
        <taxon>Asteroidea</taxon>
        <taxon>Valvatacea</taxon>
        <taxon>Valvatida</taxon>
        <taxon>Acanthasteridae</taxon>
        <taxon>Acanthaster</taxon>
    </lineage>
</organism>
<protein>
    <recommendedName>
        <fullName evidence="4">RAB6-interacting golgin</fullName>
    </recommendedName>
</protein>
<dbReference type="RefSeq" id="XP_022084347.1">
    <property type="nucleotide sequence ID" value="XM_022228655.1"/>
</dbReference>
<keyword evidence="7 8" id="KW-0175">Coiled coil</keyword>
<evidence type="ECO:0000313" key="13">
    <source>
        <dbReference type="RefSeq" id="XP_022084350.1"/>
    </source>
</evidence>
<feature type="compositionally biased region" description="Low complexity" evidence="9">
    <location>
        <begin position="81"/>
        <end position="93"/>
    </location>
</feature>
<proteinExistence type="inferred from homology"/>
<keyword evidence="6" id="KW-0333">Golgi apparatus</keyword>
<feature type="compositionally biased region" description="Polar residues" evidence="9">
    <location>
        <begin position="117"/>
        <end position="126"/>
    </location>
</feature>
<dbReference type="AlphaFoldDB" id="A0A8B7XWD6"/>
<sequence>MEWTGFTDEQLRQLKSGSDPESHSRSHPGRKSTESHSQGNRPPSTRLPPQRGRTPPSTQSRSAGSEPLPLSQNQMLSKPKQVPQQQRQRTNQRSGPAEMPGPVGAPSSHKSDRTKAPAQSNQSTSHVPVDKPSDTSGDQKKPELSKDQSKPEGGIAADGIAREKTVYRTAQKSEAHIGKELDEKEGLSRELSKLEEFQQRQKEIEDENQRKKNLLAMAIADRKKKTQAEVKRLAFIQKELSKIEQFLTTDVNILRDKIEEASRHYAEAQ</sequence>
<dbReference type="PANTHER" id="PTHR21470:SF2">
    <property type="entry name" value="RAB6-INTERACTING GOLGIN"/>
    <property type="match status" value="1"/>
</dbReference>
<dbReference type="KEGG" id="aplc:110975832"/>
<feature type="coiled-coil region" evidence="8">
    <location>
        <begin position="187"/>
        <end position="217"/>
    </location>
</feature>
<accession>A0A8B7XWD6</accession>
<evidence type="ECO:0000256" key="9">
    <source>
        <dbReference type="SAM" id="MobiDB-lite"/>
    </source>
</evidence>
<keyword evidence="10" id="KW-1185">Reference proteome</keyword>
<evidence type="ECO:0000256" key="8">
    <source>
        <dbReference type="SAM" id="Coils"/>
    </source>
</evidence>
<evidence type="ECO:0000256" key="1">
    <source>
        <dbReference type="ARBA" id="ARBA00004496"/>
    </source>
</evidence>
<dbReference type="Proteomes" id="UP000694845">
    <property type="component" value="Unplaced"/>
</dbReference>
<feature type="region of interest" description="Disordered" evidence="9">
    <location>
        <begin position="1"/>
        <end position="162"/>
    </location>
</feature>
<reference evidence="11 12" key="1">
    <citation type="submission" date="2025-04" db="UniProtKB">
        <authorList>
            <consortium name="RefSeq"/>
        </authorList>
    </citation>
    <scope>IDENTIFICATION</scope>
</reference>
<dbReference type="InterPro" id="IPR007033">
    <property type="entry name" value="GORAB"/>
</dbReference>
<evidence type="ECO:0000256" key="2">
    <source>
        <dbReference type="ARBA" id="ARBA00004555"/>
    </source>
</evidence>
<evidence type="ECO:0000256" key="4">
    <source>
        <dbReference type="ARBA" id="ARBA00014130"/>
    </source>
</evidence>